<proteinExistence type="predicted"/>
<protein>
    <submittedName>
        <fullName evidence="1">Uncharacterized protein</fullName>
    </submittedName>
</protein>
<evidence type="ECO:0000313" key="1">
    <source>
        <dbReference type="EMBL" id="KAJ7332895.1"/>
    </source>
</evidence>
<dbReference type="OrthoDB" id="5855668at2759"/>
<dbReference type="AlphaFoldDB" id="A0A9Q1B445"/>
<dbReference type="EMBL" id="JAPFRF010000005">
    <property type="protein sequence ID" value="KAJ7332895.1"/>
    <property type="molecule type" value="Genomic_DNA"/>
</dbReference>
<reference evidence="1" key="1">
    <citation type="journal article" date="2023" name="DNA Res.">
        <title>Chromosome-level genome assembly of Phrynocephalus forsythii using third-generation DNA sequencing and Hi-C analysis.</title>
        <authorList>
            <person name="Qi Y."/>
            <person name="Zhao W."/>
            <person name="Zhao Y."/>
            <person name="Niu C."/>
            <person name="Cao S."/>
            <person name="Zhang Y."/>
        </authorList>
    </citation>
    <scope>NUCLEOTIDE SEQUENCE</scope>
    <source>
        <tissue evidence="1">Muscle</tissue>
    </source>
</reference>
<accession>A0A9Q1B445</accession>
<evidence type="ECO:0000313" key="2">
    <source>
        <dbReference type="Proteomes" id="UP001142489"/>
    </source>
</evidence>
<dbReference type="Proteomes" id="UP001142489">
    <property type="component" value="Unassembled WGS sequence"/>
</dbReference>
<organism evidence="1 2">
    <name type="scientific">Phrynocephalus forsythii</name>
    <dbReference type="NCBI Taxonomy" id="171643"/>
    <lineage>
        <taxon>Eukaryota</taxon>
        <taxon>Metazoa</taxon>
        <taxon>Chordata</taxon>
        <taxon>Craniata</taxon>
        <taxon>Vertebrata</taxon>
        <taxon>Euteleostomi</taxon>
        <taxon>Lepidosauria</taxon>
        <taxon>Squamata</taxon>
        <taxon>Bifurcata</taxon>
        <taxon>Unidentata</taxon>
        <taxon>Episquamata</taxon>
        <taxon>Toxicofera</taxon>
        <taxon>Iguania</taxon>
        <taxon>Acrodonta</taxon>
        <taxon>Agamidae</taxon>
        <taxon>Agaminae</taxon>
        <taxon>Phrynocephalus</taxon>
    </lineage>
</organism>
<name>A0A9Q1B445_9SAUR</name>
<sequence length="99" mass="10912">MEENGMDKLEDMASVRDFDPLTGSIPATKVEITVSCRFDMGDEEDCEMAIPLQVIWSRSLVLLVDMIISFSPVLKWGNLQPPGPSSITSLHTSLLPEMG</sequence>
<comment type="caution">
    <text evidence="1">The sequence shown here is derived from an EMBL/GenBank/DDBJ whole genome shotgun (WGS) entry which is preliminary data.</text>
</comment>
<gene>
    <name evidence="1" type="ORF">JRQ81_015075</name>
</gene>
<keyword evidence="2" id="KW-1185">Reference proteome</keyword>